<dbReference type="HOGENOM" id="CLU_494289_0_0_1"/>
<evidence type="ECO:0000313" key="4">
    <source>
        <dbReference type="EMBL" id="ETS76488.1"/>
    </source>
</evidence>
<dbReference type="OrthoDB" id="3434319at2759"/>
<keyword evidence="5" id="KW-1185">Reference proteome</keyword>
<evidence type="ECO:0000256" key="2">
    <source>
        <dbReference type="SAM" id="MobiDB-lite"/>
    </source>
</evidence>
<dbReference type="Gene3D" id="4.10.240.10">
    <property type="entry name" value="Zn(2)-C6 fungal-type DNA-binding domain"/>
    <property type="match status" value="1"/>
</dbReference>
<dbReference type="STRING" id="1229662.W3WRK4"/>
<dbReference type="GeneID" id="19276888"/>
<dbReference type="SMART" id="SM00066">
    <property type="entry name" value="GAL4"/>
    <property type="match status" value="1"/>
</dbReference>
<dbReference type="GO" id="GO:0000981">
    <property type="term" value="F:DNA-binding transcription factor activity, RNA polymerase II-specific"/>
    <property type="evidence" value="ECO:0007669"/>
    <property type="project" value="InterPro"/>
</dbReference>
<evidence type="ECO:0000256" key="1">
    <source>
        <dbReference type="ARBA" id="ARBA00023242"/>
    </source>
</evidence>
<dbReference type="PROSITE" id="PS50048">
    <property type="entry name" value="ZN2_CY6_FUNGAL_2"/>
    <property type="match status" value="1"/>
</dbReference>
<feature type="compositionally biased region" description="Polar residues" evidence="2">
    <location>
        <begin position="7"/>
        <end position="23"/>
    </location>
</feature>
<keyword evidence="1" id="KW-0539">Nucleus</keyword>
<accession>W3WRK4</accession>
<dbReference type="KEGG" id="pfy:PFICI_11875"/>
<evidence type="ECO:0000313" key="5">
    <source>
        <dbReference type="Proteomes" id="UP000030651"/>
    </source>
</evidence>
<dbReference type="PROSITE" id="PS00463">
    <property type="entry name" value="ZN2_CY6_FUNGAL_1"/>
    <property type="match status" value="1"/>
</dbReference>
<sequence length="528" mass="57864">MGGQNHAAPTQTQTRRYQSSSAPSVNYSRRYACDRCRGHKLRCVRDHLTTEGACQRCRKAREKCTIGGSTRSRPPRDSVCRVVSHNESSSSASPTRSARLVFPQQAWESVEYGDGQNQLRDDNDINWLDTLDATYSNIACELDPETLGGGAIGGQDYGDVGSAMLTTTQKTSAGAYAFTSAPEHFEFSPVVNISGDREALTLQSSQQHRKDTPSNSNDASSSTPSTCAHEPPVALNAAHRLTPQGSSNSGPSNQTSATDESVAPNAELKDAAIHELSELSTSLMKDLHRVVSCKLASSFILTCSDKRPAEYLFKTLDGSTSQENAIGRMLQGSEKFLEIIQSFNQLSHSPDSLPDNAMIDQTLNLHDHEEGPDSSERADHAQLERRWKMLQSCLERQSPIPTALTSGIFNLSWKPDMTSKLAVLTCYTCLLRIYETVFSVIHHTLEFSPALAATIKLPPTVPGLEINGFVIHRHRSLQIKVLIQISTYMLDSVEKSMHCMLSDSIFQALLKTVLQQEGLECSPGNETG</sequence>
<dbReference type="Proteomes" id="UP000030651">
    <property type="component" value="Unassembled WGS sequence"/>
</dbReference>
<dbReference type="InterPro" id="IPR036864">
    <property type="entry name" value="Zn2-C6_fun-type_DNA-bd_sf"/>
</dbReference>
<gene>
    <name evidence="4" type="ORF">PFICI_11875</name>
</gene>
<name>W3WRK4_PESFW</name>
<feature type="compositionally biased region" description="Polar residues" evidence="2">
    <location>
        <begin position="243"/>
        <end position="259"/>
    </location>
</feature>
<dbReference type="eggNOG" id="ENOG502SJIM">
    <property type="taxonomic scope" value="Eukaryota"/>
</dbReference>
<evidence type="ECO:0000259" key="3">
    <source>
        <dbReference type="PROSITE" id="PS50048"/>
    </source>
</evidence>
<dbReference type="OMA" id="MDSESCH"/>
<reference evidence="5" key="1">
    <citation type="journal article" date="2015" name="BMC Genomics">
        <title>Genomic and transcriptomic analysis of the endophytic fungus Pestalotiopsis fici reveals its lifestyle and high potential for synthesis of natural products.</title>
        <authorList>
            <person name="Wang X."/>
            <person name="Zhang X."/>
            <person name="Liu L."/>
            <person name="Xiang M."/>
            <person name="Wang W."/>
            <person name="Sun X."/>
            <person name="Che Y."/>
            <person name="Guo L."/>
            <person name="Liu G."/>
            <person name="Guo L."/>
            <person name="Wang C."/>
            <person name="Yin W.B."/>
            <person name="Stadler M."/>
            <person name="Zhang X."/>
            <person name="Liu X."/>
        </authorList>
    </citation>
    <scope>NUCLEOTIDE SEQUENCE [LARGE SCALE GENOMIC DNA]</scope>
    <source>
        <strain evidence="5">W106-1 / CGMCC3.15140</strain>
    </source>
</reference>
<dbReference type="InterPro" id="IPR001138">
    <property type="entry name" value="Zn2Cys6_DnaBD"/>
</dbReference>
<dbReference type="CDD" id="cd00067">
    <property type="entry name" value="GAL4"/>
    <property type="match status" value="1"/>
</dbReference>
<dbReference type="SUPFAM" id="SSF57701">
    <property type="entry name" value="Zn2/Cys6 DNA-binding domain"/>
    <property type="match status" value="1"/>
</dbReference>
<dbReference type="EMBL" id="KI912117">
    <property type="protein sequence ID" value="ETS76488.1"/>
    <property type="molecule type" value="Genomic_DNA"/>
</dbReference>
<protein>
    <recommendedName>
        <fullName evidence="3">Zn(2)-C6 fungal-type domain-containing protein</fullName>
    </recommendedName>
</protein>
<feature type="compositionally biased region" description="Low complexity" evidence="2">
    <location>
        <begin position="213"/>
        <end position="225"/>
    </location>
</feature>
<dbReference type="InParanoid" id="W3WRK4"/>
<organism evidence="4 5">
    <name type="scientific">Pestalotiopsis fici (strain W106-1 / CGMCC3.15140)</name>
    <dbReference type="NCBI Taxonomy" id="1229662"/>
    <lineage>
        <taxon>Eukaryota</taxon>
        <taxon>Fungi</taxon>
        <taxon>Dikarya</taxon>
        <taxon>Ascomycota</taxon>
        <taxon>Pezizomycotina</taxon>
        <taxon>Sordariomycetes</taxon>
        <taxon>Xylariomycetidae</taxon>
        <taxon>Amphisphaeriales</taxon>
        <taxon>Sporocadaceae</taxon>
        <taxon>Pestalotiopsis</taxon>
    </lineage>
</organism>
<dbReference type="AlphaFoldDB" id="W3WRK4"/>
<feature type="domain" description="Zn(2)-C6 fungal-type" evidence="3">
    <location>
        <begin position="32"/>
        <end position="66"/>
    </location>
</feature>
<feature type="region of interest" description="Disordered" evidence="2">
    <location>
        <begin position="1"/>
        <end position="23"/>
    </location>
</feature>
<dbReference type="RefSeq" id="XP_007838647.1">
    <property type="nucleotide sequence ID" value="XM_007840456.1"/>
</dbReference>
<proteinExistence type="predicted"/>
<dbReference type="GO" id="GO:0008270">
    <property type="term" value="F:zinc ion binding"/>
    <property type="evidence" value="ECO:0007669"/>
    <property type="project" value="InterPro"/>
</dbReference>
<dbReference type="Pfam" id="PF00172">
    <property type="entry name" value="Zn_clus"/>
    <property type="match status" value="1"/>
</dbReference>
<feature type="region of interest" description="Disordered" evidence="2">
    <location>
        <begin position="202"/>
        <end position="262"/>
    </location>
</feature>